<protein>
    <submittedName>
        <fullName evidence="2">HicB family protein</fullName>
    </submittedName>
</protein>
<dbReference type="Pfam" id="PF15919">
    <property type="entry name" value="HicB_lk_antitox"/>
    <property type="match status" value="1"/>
</dbReference>
<comment type="caution">
    <text evidence="2">The sequence shown here is derived from an EMBL/GenBank/DDBJ whole genome shotgun (WGS) entry which is preliminary data.</text>
</comment>
<reference evidence="2 3" key="1">
    <citation type="submission" date="2017-09" db="EMBL/GenBank/DDBJ databases">
        <title>Bloom of a denitrifying methanotroph, Candidatus Methylomirabilis limnetica, in a deep stratified lake.</title>
        <authorList>
            <person name="Graf J.S."/>
            <person name="Marchant H.K."/>
            <person name="Tienken D."/>
            <person name="Hach P.F."/>
            <person name="Brand A."/>
            <person name="Schubert C.J."/>
            <person name="Kuypers M.M."/>
            <person name="Milucka J."/>
        </authorList>
    </citation>
    <scope>NUCLEOTIDE SEQUENCE [LARGE SCALE GENOMIC DNA]</scope>
    <source>
        <strain evidence="2 3">Zug</strain>
    </source>
</reference>
<sequence>MKFTIVITRDEDGIYVAECPAIPGCVSQGKTEEEAQANIQDAIRQCLEVRAEMGMPLTVTTRQVEVAV</sequence>
<dbReference type="EMBL" id="NVQC01000022">
    <property type="protein sequence ID" value="PTL35783.1"/>
    <property type="molecule type" value="Genomic_DNA"/>
</dbReference>
<dbReference type="OrthoDB" id="9807959at2"/>
<name>A0A2T4TXD5_9BACT</name>
<feature type="domain" description="HicB-like antitoxin of toxin-antitoxin system" evidence="1">
    <location>
        <begin position="3"/>
        <end position="62"/>
    </location>
</feature>
<evidence type="ECO:0000313" key="2">
    <source>
        <dbReference type="EMBL" id="PTL35783.1"/>
    </source>
</evidence>
<accession>A0A2T4TXD5</accession>
<dbReference type="Gene3D" id="3.30.160.250">
    <property type="match status" value="1"/>
</dbReference>
<dbReference type="PANTHER" id="PTHR34504:SF2">
    <property type="entry name" value="UPF0150 PROTEIN SSL0259"/>
    <property type="match status" value="1"/>
</dbReference>
<evidence type="ECO:0000259" key="1">
    <source>
        <dbReference type="Pfam" id="PF15919"/>
    </source>
</evidence>
<dbReference type="PANTHER" id="PTHR34504">
    <property type="entry name" value="ANTITOXIN HICB"/>
    <property type="match status" value="1"/>
</dbReference>
<proteinExistence type="predicted"/>
<dbReference type="RefSeq" id="WP_107562591.1">
    <property type="nucleotide sequence ID" value="NZ_NVQC01000022.1"/>
</dbReference>
<dbReference type="Proteomes" id="UP000241436">
    <property type="component" value="Unassembled WGS sequence"/>
</dbReference>
<dbReference type="InterPro" id="IPR051404">
    <property type="entry name" value="TA_system_antitoxin"/>
</dbReference>
<dbReference type="InterPro" id="IPR031807">
    <property type="entry name" value="HicB-like"/>
</dbReference>
<keyword evidence="3" id="KW-1185">Reference proteome</keyword>
<reference evidence="3" key="2">
    <citation type="journal article" date="2018" name="Environ. Microbiol.">
        <title>Bloom of a denitrifying methanotroph, 'Candidatus Methylomirabilis limnetica', in a deep stratified lake.</title>
        <authorList>
            <person name="Graf J.S."/>
            <person name="Mayr M.J."/>
            <person name="Marchant H.K."/>
            <person name="Tienken D."/>
            <person name="Hach P.F."/>
            <person name="Brand A."/>
            <person name="Schubert C.J."/>
            <person name="Kuypers M.M."/>
            <person name="Milucka J."/>
        </authorList>
    </citation>
    <scope>NUCLEOTIDE SEQUENCE [LARGE SCALE GENOMIC DNA]</scope>
    <source>
        <strain evidence="3">Zug</strain>
    </source>
</reference>
<evidence type="ECO:0000313" key="3">
    <source>
        <dbReference type="Proteomes" id="UP000241436"/>
    </source>
</evidence>
<dbReference type="AlphaFoldDB" id="A0A2T4TXD5"/>
<gene>
    <name evidence="2" type="ORF">CLG94_08485</name>
</gene>
<dbReference type="SUPFAM" id="SSF143100">
    <property type="entry name" value="TTHA1013/TTHA0281-like"/>
    <property type="match status" value="1"/>
</dbReference>
<dbReference type="InterPro" id="IPR035069">
    <property type="entry name" value="TTHA1013/TTHA0281-like"/>
</dbReference>
<organism evidence="2 3">
    <name type="scientific">Candidatus Methylomirabilis limnetica</name>
    <dbReference type="NCBI Taxonomy" id="2033718"/>
    <lineage>
        <taxon>Bacteria</taxon>
        <taxon>Candidatus Methylomirabilota</taxon>
        <taxon>Candidatus Methylomirabilia</taxon>
        <taxon>Candidatus Methylomirabilales</taxon>
        <taxon>Candidatus Methylomirabilaceae</taxon>
        <taxon>Candidatus Methylomirabilis</taxon>
    </lineage>
</organism>